<comment type="caution">
    <text evidence="2">The sequence shown here is derived from an EMBL/GenBank/DDBJ whole genome shotgun (WGS) entry which is preliminary data.</text>
</comment>
<name>A0A5A7PLL5_STRAF</name>
<evidence type="ECO:0000313" key="3">
    <source>
        <dbReference type="Proteomes" id="UP000325081"/>
    </source>
</evidence>
<keyword evidence="3" id="KW-1185">Reference proteome</keyword>
<accession>A0A5A7PLL5</accession>
<dbReference type="EMBL" id="BKCP01004750">
    <property type="protein sequence ID" value="GER33624.1"/>
    <property type="molecule type" value="Genomic_DNA"/>
</dbReference>
<evidence type="ECO:0000313" key="2">
    <source>
        <dbReference type="EMBL" id="GER33624.1"/>
    </source>
</evidence>
<evidence type="ECO:0000256" key="1">
    <source>
        <dbReference type="SAM" id="MobiDB-lite"/>
    </source>
</evidence>
<sequence length="211" mass="23253">MSLDDVTRNELIGWRSGAKEAKATAKKRRVHWASLGPQPARQPLPASSAPRSSWARAHTGSHPEAQSPMSSPHRQTRPSLRSSSPPPPSLTGCGPSSSPRHHLQPSPGGGQETPPRCRSLQGSNPPLLACWRSARAAIAHASPPEGDDDDDDWVRLPAMHCSDWIESRKGGTSWRLPFSCIYLNREPYSFHNHYILEIKVKIVLSATRERD</sequence>
<dbReference type="AlphaFoldDB" id="A0A5A7PLL5"/>
<feature type="compositionally biased region" description="Low complexity" evidence="1">
    <location>
        <begin position="37"/>
        <end position="57"/>
    </location>
</feature>
<protein>
    <submittedName>
        <fullName evidence="2">Uncharacterized protein</fullName>
    </submittedName>
</protein>
<proteinExistence type="predicted"/>
<feature type="region of interest" description="Disordered" evidence="1">
    <location>
        <begin position="1"/>
        <end position="121"/>
    </location>
</feature>
<reference evidence="3" key="1">
    <citation type="journal article" date="2019" name="Curr. Biol.">
        <title>Genome Sequence of Striga asiatica Provides Insight into the Evolution of Plant Parasitism.</title>
        <authorList>
            <person name="Yoshida S."/>
            <person name="Kim S."/>
            <person name="Wafula E.K."/>
            <person name="Tanskanen J."/>
            <person name="Kim Y.M."/>
            <person name="Honaas L."/>
            <person name="Yang Z."/>
            <person name="Spallek T."/>
            <person name="Conn C.E."/>
            <person name="Ichihashi Y."/>
            <person name="Cheong K."/>
            <person name="Cui S."/>
            <person name="Der J.P."/>
            <person name="Gundlach H."/>
            <person name="Jiao Y."/>
            <person name="Hori C."/>
            <person name="Ishida J.K."/>
            <person name="Kasahara H."/>
            <person name="Kiba T."/>
            <person name="Kim M.S."/>
            <person name="Koo N."/>
            <person name="Laohavisit A."/>
            <person name="Lee Y.H."/>
            <person name="Lumba S."/>
            <person name="McCourt P."/>
            <person name="Mortimer J.C."/>
            <person name="Mutuku J.M."/>
            <person name="Nomura T."/>
            <person name="Sasaki-Sekimoto Y."/>
            <person name="Seto Y."/>
            <person name="Wang Y."/>
            <person name="Wakatake T."/>
            <person name="Sakakibara H."/>
            <person name="Demura T."/>
            <person name="Yamaguchi S."/>
            <person name="Yoneyama K."/>
            <person name="Manabe R.I."/>
            <person name="Nelson D.C."/>
            <person name="Schulman A.H."/>
            <person name="Timko M.P."/>
            <person name="dePamphilis C.W."/>
            <person name="Choi D."/>
            <person name="Shirasu K."/>
        </authorList>
    </citation>
    <scope>NUCLEOTIDE SEQUENCE [LARGE SCALE GENOMIC DNA]</scope>
    <source>
        <strain evidence="3">cv. UVA1</strain>
    </source>
</reference>
<organism evidence="2 3">
    <name type="scientific">Striga asiatica</name>
    <name type="common">Asiatic witchweed</name>
    <name type="synonym">Buchnera asiatica</name>
    <dbReference type="NCBI Taxonomy" id="4170"/>
    <lineage>
        <taxon>Eukaryota</taxon>
        <taxon>Viridiplantae</taxon>
        <taxon>Streptophyta</taxon>
        <taxon>Embryophyta</taxon>
        <taxon>Tracheophyta</taxon>
        <taxon>Spermatophyta</taxon>
        <taxon>Magnoliopsida</taxon>
        <taxon>eudicotyledons</taxon>
        <taxon>Gunneridae</taxon>
        <taxon>Pentapetalae</taxon>
        <taxon>asterids</taxon>
        <taxon>lamiids</taxon>
        <taxon>Lamiales</taxon>
        <taxon>Orobanchaceae</taxon>
        <taxon>Buchnereae</taxon>
        <taxon>Striga</taxon>
    </lineage>
</organism>
<dbReference type="Proteomes" id="UP000325081">
    <property type="component" value="Unassembled WGS sequence"/>
</dbReference>
<gene>
    <name evidence="2" type="ORF">STAS_09790</name>
</gene>